<feature type="transmembrane region" description="Helical" evidence="11">
    <location>
        <begin position="212"/>
        <end position="231"/>
    </location>
</feature>
<dbReference type="InterPro" id="IPR020846">
    <property type="entry name" value="MFS_dom"/>
</dbReference>
<accession>A0ABN3X6F7</accession>
<dbReference type="PROSITE" id="PS50977">
    <property type="entry name" value="HTH_TETR_2"/>
    <property type="match status" value="1"/>
</dbReference>
<feature type="transmembrane region" description="Helical" evidence="11">
    <location>
        <begin position="177"/>
        <end position="200"/>
    </location>
</feature>
<dbReference type="InterPro" id="IPR001647">
    <property type="entry name" value="HTH_TetR"/>
</dbReference>
<feature type="compositionally biased region" description="Basic residues" evidence="10">
    <location>
        <begin position="419"/>
        <end position="430"/>
    </location>
</feature>
<comment type="caution">
    <text evidence="14">The sequence shown here is derived from an EMBL/GenBank/DDBJ whole genome shotgun (WGS) entry which is preliminary data.</text>
</comment>
<feature type="compositionally biased region" description="Basic and acidic residues" evidence="10">
    <location>
        <begin position="546"/>
        <end position="562"/>
    </location>
</feature>
<organism evidence="14 15">
    <name type="scientific">Streptomyces thioluteus</name>
    <dbReference type="NCBI Taxonomy" id="66431"/>
    <lineage>
        <taxon>Bacteria</taxon>
        <taxon>Bacillati</taxon>
        <taxon>Actinomycetota</taxon>
        <taxon>Actinomycetes</taxon>
        <taxon>Kitasatosporales</taxon>
        <taxon>Streptomycetaceae</taxon>
        <taxon>Streptomyces</taxon>
    </lineage>
</organism>
<feature type="transmembrane region" description="Helical" evidence="11">
    <location>
        <begin position="372"/>
        <end position="395"/>
    </location>
</feature>
<dbReference type="Gene3D" id="1.20.1250.20">
    <property type="entry name" value="MFS general substrate transporter like domains"/>
    <property type="match status" value="1"/>
</dbReference>
<dbReference type="Gene3D" id="1.20.1720.10">
    <property type="entry name" value="Multidrug resistance protein D"/>
    <property type="match status" value="1"/>
</dbReference>
<feature type="transmembrane region" description="Helical" evidence="11">
    <location>
        <begin position="346"/>
        <end position="366"/>
    </location>
</feature>
<feature type="transmembrane region" description="Helical" evidence="11">
    <location>
        <begin position="151"/>
        <end position="171"/>
    </location>
</feature>
<feature type="transmembrane region" description="Helical" evidence="11">
    <location>
        <begin position="117"/>
        <end position="139"/>
    </location>
</feature>
<evidence type="ECO:0000256" key="10">
    <source>
        <dbReference type="SAM" id="MobiDB-lite"/>
    </source>
</evidence>
<dbReference type="Pfam" id="PF02909">
    <property type="entry name" value="TetR_C_1"/>
    <property type="match status" value="1"/>
</dbReference>
<dbReference type="PROSITE" id="PS00216">
    <property type="entry name" value="SUGAR_TRANSPORT_1"/>
    <property type="match status" value="1"/>
</dbReference>
<dbReference type="PANTHER" id="PTHR42718">
    <property type="entry name" value="MAJOR FACILITATOR SUPERFAMILY MULTIDRUG TRANSPORTER MFSC"/>
    <property type="match status" value="1"/>
</dbReference>
<dbReference type="PRINTS" id="PR01036">
    <property type="entry name" value="TCRTETB"/>
</dbReference>
<evidence type="ECO:0000259" key="13">
    <source>
        <dbReference type="PROSITE" id="PS50977"/>
    </source>
</evidence>
<dbReference type="Pfam" id="PF07690">
    <property type="entry name" value="MFS_1"/>
    <property type="match status" value="1"/>
</dbReference>
<feature type="transmembrane region" description="Helical" evidence="11">
    <location>
        <begin position="280"/>
        <end position="300"/>
    </location>
</feature>
<gene>
    <name evidence="14" type="ORF">GCM10020221_35590</name>
</gene>
<evidence type="ECO:0000256" key="8">
    <source>
        <dbReference type="ARBA" id="ARBA00023251"/>
    </source>
</evidence>
<evidence type="ECO:0000256" key="2">
    <source>
        <dbReference type="ARBA" id="ARBA00022692"/>
    </source>
</evidence>
<keyword evidence="7" id="KW-0804">Transcription</keyword>
<feature type="compositionally biased region" description="Gly residues" evidence="10">
    <location>
        <begin position="475"/>
        <end position="487"/>
    </location>
</feature>
<evidence type="ECO:0000256" key="3">
    <source>
        <dbReference type="ARBA" id="ARBA00022989"/>
    </source>
</evidence>
<keyword evidence="4" id="KW-0805">Transcription regulation</keyword>
<feature type="domain" description="Major facilitator superfamily (MFS) profile" evidence="12">
    <location>
        <begin position="26"/>
        <end position="405"/>
    </location>
</feature>
<evidence type="ECO:0000256" key="7">
    <source>
        <dbReference type="ARBA" id="ARBA00023163"/>
    </source>
</evidence>
<feature type="transmembrane region" description="Helical" evidence="11">
    <location>
        <begin position="24"/>
        <end position="42"/>
    </location>
</feature>
<feature type="domain" description="HTH tetR-type" evidence="13">
    <location>
        <begin position="563"/>
        <end position="623"/>
    </location>
</feature>
<keyword evidence="2 11" id="KW-0812">Transmembrane</keyword>
<feature type="transmembrane region" description="Helical" evidence="11">
    <location>
        <begin position="62"/>
        <end position="80"/>
    </location>
</feature>
<keyword evidence="5 9" id="KW-0238">DNA-binding</keyword>
<sequence>MSAPVTDSQAPSASAGPSRLPTRWLILGVICLAQLTVLLDNTVLNVAIPSLTEEMGAATSDIQWMISAYSLVQSGLLLTAGNVADRYGRKKMLATGLALFGIGSLAAGLSQSTGQLIAARAGMGIGGALLMTTTLAVVVQTFDAEERTKAIGLWGAVSSLGFASGPLIGGVLLDHFWWGSIFLINVPVAALALFAVLKLVPESKNPAGERPDPLGAVLSTIGMTGAVFAIISGPEHGWTSARVMVSGAVGIVVLALFVLWELRIPYPMLDMHFFRHKRFVAAVMGGILVAFGMGGSLFLLTEHLQLVLHYGPLETGLRMTPLALMIVVLNLAGVGARLMAKIGGPLAIAGGMTLLAVGLAVIALLGSHGYGGMFAGLVLMGGGIALAAPAMANAVMSAIPPEKAGVGAGGQRHPPGVRQRPRRRRARRRPQLPLRRAAPGGRGRGGLAARGAGQVPYRRGSFGGRGRLRLRCAGGPAGRRGRGAGGRRGGRGAAPPGGTARRRGGIRAGQGLASEADHRQGGETDMASSSGARDPRISVWLTGEKPSPRRRADAERAREQAGGLDREKIVATTVRLLDAEGLTKFSMRRLAAELGVTAMSVYWYVDNKDDLLELALDEVAGEMSLPDPDDEGESWQDQLRRLAVGYHGLLVTHEWVASLVGRYLNVGPHSLRFSDTTLRVMRRSGVEPSRATGAIGAVFQFVYGFATVEALYRERCRAAGMTRDAYLKQVMEAVVGNKAFLSSYGETAEFTQARAEEGVEQMWERDFEVGLDTVIAGIEAMRDRLRDA</sequence>
<keyword evidence="6 11" id="KW-0472">Membrane</keyword>
<dbReference type="Gene3D" id="1.10.10.60">
    <property type="entry name" value="Homeodomain-like"/>
    <property type="match status" value="1"/>
</dbReference>
<dbReference type="CDD" id="cd17321">
    <property type="entry name" value="MFS_MMR_MDR_like"/>
    <property type="match status" value="1"/>
</dbReference>
<dbReference type="Proteomes" id="UP001501102">
    <property type="component" value="Unassembled WGS sequence"/>
</dbReference>
<dbReference type="EMBL" id="BAAAXZ010000133">
    <property type="protein sequence ID" value="GAA2936709.1"/>
    <property type="molecule type" value="Genomic_DNA"/>
</dbReference>
<evidence type="ECO:0000256" key="4">
    <source>
        <dbReference type="ARBA" id="ARBA00023015"/>
    </source>
</evidence>
<dbReference type="PANTHER" id="PTHR42718:SF42">
    <property type="entry name" value="EXPORT PROTEIN"/>
    <property type="match status" value="1"/>
</dbReference>
<comment type="subcellular location">
    <subcellularLocation>
        <location evidence="1">Cell membrane</location>
        <topology evidence="1">Multi-pass membrane protein</topology>
    </subcellularLocation>
</comment>
<evidence type="ECO:0000256" key="6">
    <source>
        <dbReference type="ARBA" id="ARBA00023136"/>
    </source>
</evidence>
<feature type="region of interest" description="Disordered" evidence="10">
    <location>
        <begin position="403"/>
        <end position="562"/>
    </location>
</feature>
<dbReference type="SUPFAM" id="SSF103473">
    <property type="entry name" value="MFS general substrate transporter"/>
    <property type="match status" value="1"/>
</dbReference>
<dbReference type="InterPro" id="IPR036259">
    <property type="entry name" value="MFS_trans_sf"/>
</dbReference>
<evidence type="ECO:0000313" key="15">
    <source>
        <dbReference type="Proteomes" id="UP001501102"/>
    </source>
</evidence>
<feature type="DNA-binding region" description="H-T-H motif" evidence="9">
    <location>
        <begin position="586"/>
        <end position="605"/>
    </location>
</feature>
<evidence type="ECO:0000256" key="11">
    <source>
        <dbReference type="SAM" id="Phobius"/>
    </source>
</evidence>
<keyword evidence="3 11" id="KW-1133">Transmembrane helix</keyword>
<dbReference type="InterPro" id="IPR005829">
    <property type="entry name" value="Sugar_transporter_CS"/>
</dbReference>
<reference evidence="14 15" key="1">
    <citation type="journal article" date="2019" name="Int. J. Syst. Evol. Microbiol.">
        <title>The Global Catalogue of Microorganisms (GCM) 10K type strain sequencing project: providing services to taxonomists for standard genome sequencing and annotation.</title>
        <authorList>
            <consortium name="The Broad Institute Genomics Platform"/>
            <consortium name="The Broad Institute Genome Sequencing Center for Infectious Disease"/>
            <person name="Wu L."/>
            <person name="Ma J."/>
        </authorList>
    </citation>
    <scope>NUCLEOTIDE SEQUENCE [LARGE SCALE GENOMIC DNA]</scope>
    <source>
        <strain evidence="14 15">JCM 4087</strain>
    </source>
</reference>
<dbReference type="InterPro" id="IPR011701">
    <property type="entry name" value="MFS"/>
</dbReference>
<dbReference type="PROSITE" id="PS50850">
    <property type="entry name" value="MFS"/>
    <property type="match status" value="1"/>
</dbReference>
<evidence type="ECO:0000259" key="12">
    <source>
        <dbReference type="PROSITE" id="PS50850"/>
    </source>
</evidence>
<evidence type="ECO:0000256" key="1">
    <source>
        <dbReference type="ARBA" id="ARBA00004651"/>
    </source>
</evidence>
<evidence type="ECO:0000313" key="14">
    <source>
        <dbReference type="EMBL" id="GAA2936709.1"/>
    </source>
</evidence>
<dbReference type="SUPFAM" id="SSF46689">
    <property type="entry name" value="Homeodomain-like"/>
    <property type="match status" value="1"/>
</dbReference>
<evidence type="ECO:0000256" key="5">
    <source>
        <dbReference type="ARBA" id="ARBA00023125"/>
    </source>
</evidence>
<feature type="transmembrane region" description="Helical" evidence="11">
    <location>
        <begin position="320"/>
        <end position="339"/>
    </location>
</feature>
<dbReference type="InterPro" id="IPR004111">
    <property type="entry name" value="Repressor_TetR_C"/>
</dbReference>
<protein>
    <submittedName>
        <fullName evidence="14">Uncharacterized protein</fullName>
    </submittedName>
</protein>
<evidence type="ECO:0000256" key="9">
    <source>
        <dbReference type="PROSITE-ProRule" id="PRU00335"/>
    </source>
</evidence>
<dbReference type="SUPFAM" id="SSF48498">
    <property type="entry name" value="Tetracyclin repressor-like, C-terminal domain"/>
    <property type="match status" value="1"/>
</dbReference>
<feature type="transmembrane region" description="Helical" evidence="11">
    <location>
        <begin position="92"/>
        <end position="111"/>
    </location>
</feature>
<name>A0ABN3X6F7_STRTU</name>
<dbReference type="InterPro" id="IPR036271">
    <property type="entry name" value="Tet_transcr_reg_TetR-rel_C_sf"/>
</dbReference>
<feature type="transmembrane region" description="Helical" evidence="11">
    <location>
        <begin position="243"/>
        <end position="260"/>
    </location>
</feature>
<dbReference type="InterPro" id="IPR009057">
    <property type="entry name" value="Homeodomain-like_sf"/>
</dbReference>
<proteinExistence type="predicted"/>
<keyword evidence="15" id="KW-1185">Reference proteome</keyword>
<dbReference type="Pfam" id="PF00440">
    <property type="entry name" value="TetR_N"/>
    <property type="match status" value="1"/>
</dbReference>
<dbReference type="Gene3D" id="1.10.357.10">
    <property type="entry name" value="Tetracycline Repressor, domain 2"/>
    <property type="match status" value="1"/>
</dbReference>
<keyword evidence="8" id="KW-0046">Antibiotic resistance</keyword>